<dbReference type="Pfam" id="PF00188">
    <property type="entry name" value="CAP"/>
    <property type="match status" value="1"/>
</dbReference>
<proteinExistence type="predicted"/>
<dbReference type="Proteomes" id="UP000297348">
    <property type="component" value="Unassembled WGS sequence"/>
</dbReference>
<dbReference type="InterPro" id="IPR023076">
    <property type="entry name" value="HMG_CoA_Rdtase_CS"/>
</dbReference>
<comment type="caution">
    <text evidence="3">The sequence shown here is derived from an EMBL/GenBank/DDBJ whole genome shotgun (WGS) entry which is preliminary data.</text>
</comment>
<evidence type="ECO:0000313" key="4">
    <source>
        <dbReference type="Proteomes" id="UP000297348"/>
    </source>
</evidence>
<dbReference type="InterPro" id="IPR035940">
    <property type="entry name" value="CAP_sf"/>
</dbReference>
<dbReference type="AlphaFoldDB" id="A0A4Z0J808"/>
<dbReference type="EMBL" id="RKLX01000032">
    <property type="protein sequence ID" value="TGD17447.1"/>
    <property type="molecule type" value="Genomic_DNA"/>
</dbReference>
<gene>
    <name evidence="3" type="ORF">EGT51_12350</name>
</gene>
<keyword evidence="1" id="KW-0732">Signal</keyword>
<feature type="chain" id="PRO_5039247649" evidence="1">
    <location>
        <begin position="23"/>
        <end position="428"/>
    </location>
</feature>
<feature type="domain" description="SCP" evidence="2">
    <location>
        <begin position="191"/>
        <end position="310"/>
    </location>
</feature>
<keyword evidence="4" id="KW-1185">Reference proteome</keyword>
<evidence type="ECO:0000259" key="2">
    <source>
        <dbReference type="Pfam" id="PF00188"/>
    </source>
</evidence>
<sequence length="428" mass="46949">MKWYTRIIAASLVTLAVGSVGGATPAQAKKQAKISSWGWQSTPWAKQYVVTKGPIYKSLNLKKKSKTKQKIFWSDTMYTLKLTNGKHVSYRQLAKKNGHLVGYVAKKHVKILKDSDHRSAAYQAKVKKAKKAKAAEKKAFTASERKQIATYRKQFKQIANTTKGMYVQKPSVKGHFAPGKLSAKYVNATVDSINFYRKMYGLSPVTADAGWNTEAQYGVATLAAAGKGLSHGLVGLNRPSFVSKADWQRGADATDSSNLSEGLTKPYDNILGYVNDGNNMTSMVPGHREWILGGIAKVGVGQAGDYNDLKVFGSHDGDYSPSTVAFPKAGVFPKQAAADTVWSVSFDHDLGSNAAKPTVKVTDDTIHKNVHVSEVGISGDAYGWFGTTVYYEPSFVKIKRNHTYTIKISNIAHQQDVTYKTKLFDLKD</sequence>
<reference evidence="3 4" key="1">
    <citation type="submission" date="2018-10" db="EMBL/GenBank/DDBJ databases">
        <title>Lactobacillus sp. R7 and Lactobacillus sp. R19 isolated from fermented mustard green product of Taiwan.</title>
        <authorList>
            <person name="Lin S.-T."/>
        </authorList>
    </citation>
    <scope>NUCLEOTIDE SEQUENCE [LARGE SCALE GENOMIC DNA]</scope>
    <source>
        <strain evidence="3 4">BCRC 81129</strain>
    </source>
</reference>
<dbReference type="PROSITE" id="PS00318">
    <property type="entry name" value="HMG_COA_REDUCTASE_2"/>
    <property type="match status" value="1"/>
</dbReference>
<feature type="signal peptide" evidence="1">
    <location>
        <begin position="1"/>
        <end position="22"/>
    </location>
</feature>
<dbReference type="RefSeq" id="WP_135368966.1">
    <property type="nucleotide sequence ID" value="NZ_RKLX01000032.1"/>
</dbReference>
<evidence type="ECO:0000313" key="3">
    <source>
        <dbReference type="EMBL" id="TGD17447.1"/>
    </source>
</evidence>
<evidence type="ECO:0000256" key="1">
    <source>
        <dbReference type="SAM" id="SignalP"/>
    </source>
</evidence>
<dbReference type="InterPro" id="IPR014044">
    <property type="entry name" value="CAP_dom"/>
</dbReference>
<protein>
    <submittedName>
        <fullName evidence="3">CAP domain-containing protein</fullName>
    </submittedName>
</protein>
<accession>A0A4Z0J808</accession>
<organism evidence="3 4">
    <name type="scientific">Levilactobacillus suantsaiihabitans</name>
    <dbReference type="NCBI Taxonomy" id="2487722"/>
    <lineage>
        <taxon>Bacteria</taxon>
        <taxon>Bacillati</taxon>
        <taxon>Bacillota</taxon>
        <taxon>Bacilli</taxon>
        <taxon>Lactobacillales</taxon>
        <taxon>Lactobacillaceae</taxon>
        <taxon>Levilactobacillus</taxon>
    </lineage>
</organism>
<name>A0A4Z0J808_9LACO</name>
<dbReference type="Gene3D" id="3.40.33.10">
    <property type="entry name" value="CAP"/>
    <property type="match status" value="1"/>
</dbReference>
<dbReference type="GO" id="GO:0004420">
    <property type="term" value="F:hydroxymethylglutaryl-CoA reductase (NADPH) activity"/>
    <property type="evidence" value="ECO:0007669"/>
    <property type="project" value="InterPro"/>
</dbReference>
<dbReference type="OrthoDB" id="1766522at2"/>